<sequence length="293" mass="32670">MLTVSEAFDKFSSRLEITETEEKAASRRQQDIRALLGDTFAIDDDFLTGSYRRETKTKPLRDVDIMIVLADRDYLDRHPRNVLADVEAALAPNYGQNRVEPDRRAVRVDFDVVGDVTGLDVVSFDVVPAFADDVNYLIPDDVLGEWISTNPKVHAEKATAANQAFAKQWKPLVKMIKSWNGQHGNPIDPSFLIEVMALDIMTGPWGSDRPRELRQFFATAHDRIDERWRDPAGLGPDISDTLHDTPGALEAARTALRAAEQTCTRAIQLQSSGRIGEALDTWQGLFGSAFAKS</sequence>
<reference evidence="2 3" key="1">
    <citation type="submission" date="2020-08" db="EMBL/GenBank/DDBJ databases">
        <authorList>
            <person name="Mo P."/>
        </authorList>
    </citation>
    <scope>NUCLEOTIDE SEQUENCE [LARGE SCALE GENOMIC DNA]</scope>
    <source>
        <strain evidence="2 3">CGMCC 4.1532</strain>
    </source>
</reference>
<dbReference type="NCBIfam" id="NF041117">
    <property type="entry name" value="CBASS_cyclase_b"/>
    <property type="match status" value="1"/>
</dbReference>
<dbReference type="InterPro" id="IPR006116">
    <property type="entry name" value="NT_2-5OAS_ClassI-CCAase"/>
</dbReference>
<dbReference type="Gene3D" id="3.30.460.10">
    <property type="entry name" value="Beta Polymerase, domain 2"/>
    <property type="match status" value="1"/>
</dbReference>
<dbReference type="GO" id="GO:0051607">
    <property type="term" value="P:defense response to virus"/>
    <property type="evidence" value="ECO:0007669"/>
    <property type="project" value="UniProtKB-KW"/>
</dbReference>
<accession>A0A7G7MRM1</accession>
<keyword evidence="1" id="KW-0051">Antiviral defense</keyword>
<dbReference type="CDD" id="cd05400">
    <property type="entry name" value="NT_2-5OAS_ClassI-CCAase"/>
    <property type="match status" value="1"/>
</dbReference>
<evidence type="ECO:0000256" key="1">
    <source>
        <dbReference type="ARBA" id="ARBA00023118"/>
    </source>
</evidence>
<protein>
    <submittedName>
        <fullName evidence="2">Nucleotidyltransferase</fullName>
    </submittedName>
</protein>
<dbReference type="EMBL" id="CP060131">
    <property type="protein sequence ID" value="QNG55432.1"/>
    <property type="molecule type" value="Genomic_DNA"/>
</dbReference>
<dbReference type="GO" id="GO:0016779">
    <property type="term" value="F:nucleotidyltransferase activity"/>
    <property type="evidence" value="ECO:0007669"/>
    <property type="project" value="InterPro"/>
</dbReference>
<dbReference type="Pfam" id="PF18144">
    <property type="entry name" value="SMODS"/>
    <property type="match status" value="1"/>
</dbReference>
<dbReference type="SUPFAM" id="SSF81301">
    <property type="entry name" value="Nucleotidyltransferase"/>
    <property type="match status" value="1"/>
</dbReference>
<dbReference type="InterPro" id="IPR053550">
    <property type="entry name" value="CD-NTase"/>
</dbReference>
<keyword evidence="3" id="KW-1185">Reference proteome</keyword>
<dbReference type="Proteomes" id="UP000515728">
    <property type="component" value="Chromosome"/>
</dbReference>
<dbReference type="InterPro" id="IPR043519">
    <property type="entry name" value="NT_sf"/>
</dbReference>
<gene>
    <name evidence="2" type="ORF">H6H00_07065</name>
</gene>
<dbReference type="AlphaFoldDB" id="A0A7G7MRM1"/>
<organism evidence="2 3">
    <name type="scientific">Pseudonocardia petroleophila</name>
    <dbReference type="NCBI Taxonomy" id="37331"/>
    <lineage>
        <taxon>Bacteria</taxon>
        <taxon>Bacillati</taxon>
        <taxon>Actinomycetota</taxon>
        <taxon>Actinomycetes</taxon>
        <taxon>Pseudonocardiales</taxon>
        <taxon>Pseudonocardiaceae</taxon>
        <taxon>Pseudonocardia</taxon>
    </lineage>
</organism>
<name>A0A7G7MRM1_9PSEU</name>
<proteinExistence type="predicted"/>
<dbReference type="KEGG" id="ppel:H6H00_07065"/>
<evidence type="ECO:0000313" key="3">
    <source>
        <dbReference type="Proteomes" id="UP000515728"/>
    </source>
</evidence>
<evidence type="ECO:0000313" key="2">
    <source>
        <dbReference type="EMBL" id="QNG55432.1"/>
    </source>
</evidence>